<feature type="binding site" evidence="9">
    <location>
        <position position="12"/>
    </location>
    <ligand>
        <name>ATP</name>
        <dbReference type="ChEBI" id="CHEBI:30616"/>
    </ligand>
</feature>
<feature type="binding site" evidence="9">
    <location>
        <position position="264"/>
    </location>
    <ligand>
        <name>ADP</name>
        <dbReference type="ChEBI" id="CHEBI:456216"/>
    </ligand>
</feature>
<evidence type="ECO:0000313" key="13">
    <source>
        <dbReference type="EMBL" id="ATQ16143.1"/>
    </source>
</evidence>
<dbReference type="EMBL" id="CP036557">
    <property type="protein sequence ID" value="QBK62134.1"/>
    <property type="molecule type" value="Genomic_DNA"/>
</dbReference>
<keyword evidence="15" id="KW-1185">Reference proteome</keyword>
<feature type="binding site" evidence="9">
    <location>
        <position position="409"/>
    </location>
    <ligand>
        <name>ADP</name>
        <dbReference type="ChEBI" id="CHEBI:456216"/>
    </ligand>
</feature>
<feature type="binding site" evidence="9">
    <location>
        <position position="133"/>
    </location>
    <ligand>
        <name>sn-glycerol 3-phosphate</name>
        <dbReference type="ChEBI" id="CHEBI:57597"/>
    </ligand>
</feature>
<feature type="binding site" evidence="9">
    <location>
        <position position="82"/>
    </location>
    <ligand>
        <name>glycerol</name>
        <dbReference type="ChEBI" id="CHEBI:17754"/>
    </ligand>
</feature>
<evidence type="ECO:0000313" key="14">
    <source>
        <dbReference type="EMBL" id="QBK62134.1"/>
    </source>
</evidence>
<evidence type="ECO:0000256" key="6">
    <source>
        <dbReference type="ARBA" id="ARBA00022798"/>
    </source>
</evidence>
<feature type="binding site" evidence="9">
    <location>
        <position position="242"/>
    </location>
    <ligand>
        <name>sn-glycerol 3-phosphate</name>
        <dbReference type="ChEBI" id="CHEBI:57597"/>
    </ligand>
</feature>
<dbReference type="PANTHER" id="PTHR10196">
    <property type="entry name" value="SUGAR KINASE"/>
    <property type="match status" value="1"/>
</dbReference>
<dbReference type="Proteomes" id="UP000230633">
    <property type="component" value="Chromosome"/>
</dbReference>
<feature type="binding site" evidence="9">
    <location>
        <position position="11"/>
    </location>
    <ligand>
        <name>sn-glycerol 3-phosphate</name>
        <dbReference type="ChEBI" id="CHEBI:57597"/>
    </ligand>
</feature>
<dbReference type="SUPFAM" id="SSF53067">
    <property type="entry name" value="Actin-like ATPase domain"/>
    <property type="match status" value="2"/>
</dbReference>
<keyword evidence="6 9" id="KW-0319">Glycerol metabolism</keyword>
<evidence type="ECO:0000256" key="2">
    <source>
        <dbReference type="ARBA" id="ARBA00009156"/>
    </source>
</evidence>
<dbReference type="InterPro" id="IPR043129">
    <property type="entry name" value="ATPase_NBD"/>
</dbReference>
<keyword evidence="7 9" id="KW-0067">ATP-binding</keyword>
<evidence type="ECO:0000313" key="16">
    <source>
        <dbReference type="Proteomes" id="UP000291995"/>
    </source>
</evidence>
<name>A0AAP9CFW8_9SPIR</name>
<feature type="domain" description="Carbohydrate kinase FGGY N-terminal" evidence="11">
    <location>
        <begin position="3"/>
        <end position="249"/>
    </location>
</feature>
<dbReference type="CDD" id="cd07786">
    <property type="entry name" value="FGGY_EcGK_like"/>
    <property type="match status" value="1"/>
</dbReference>
<dbReference type="GeneID" id="75117949"/>
<comment type="similarity">
    <text evidence="2 9 10">Belongs to the FGGY kinase family.</text>
</comment>
<dbReference type="InterPro" id="IPR005999">
    <property type="entry name" value="Glycerol_kin"/>
</dbReference>
<comment type="catalytic activity">
    <reaction evidence="8 9">
        <text>glycerol + ATP = sn-glycerol 3-phosphate + ADP + H(+)</text>
        <dbReference type="Rhea" id="RHEA:21644"/>
        <dbReference type="ChEBI" id="CHEBI:15378"/>
        <dbReference type="ChEBI" id="CHEBI:17754"/>
        <dbReference type="ChEBI" id="CHEBI:30616"/>
        <dbReference type="ChEBI" id="CHEBI:57597"/>
        <dbReference type="ChEBI" id="CHEBI:456216"/>
        <dbReference type="EC" id="2.7.1.30"/>
    </reaction>
</comment>
<dbReference type="NCBIfam" id="TIGR01311">
    <property type="entry name" value="glycerol_kin"/>
    <property type="match status" value="1"/>
</dbReference>
<feature type="binding site" evidence="9">
    <location>
        <position position="264"/>
    </location>
    <ligand>
        <name>ATP</name>
        <dbReference type="ChEBI" id="CHEBI:30616"/>
    </ligand>
</feature>
<dbReference type="Gene3D" id="3.30.420.40">
    <property type="match status" value="2"/>
</dbReference>
<feature type="binding site" evidence="9">
    <location>
        <position position="133"/>
    </location>
    <ligand>
        <name>glycerol</name>
        <dbReference type="ChEBI" id="CHEBI:17754"/>
    </ligand>
</feature>
<dbReference type="AlphaFoldDB" id="A0AAP9CFW8"/>
<dbReference type="GO" id="GO:0019563">
    <property type="term" value="P:glycerol catabolic process"/>
    <property type="evidence" value="ECO:0007669"/>
    <property type="project" value="UniProtKB-UniRule"/>
</dbReference>
<feature type="binding site" evidence="9">
    <location>
        <position position="307"/>
    </location>
    <ligand>
        <name>ATP</name>
        <dbReference type="ChEBI" id="CHEBI:30616"/>
    </ligand>
</feature>
<protein>
    <recommendedName>
        <fullName evidence="9">Glycerol kinase</fullName>
        <ecNumber evidence="9">2.7.1.30</ecNumber>
    </recommendedName>
    <alternativeName>
        <fullName evidence="9">ATP:glycerol 3-phosphotransferase</fullName>
    </alternativeName>
    <alternativeName>
        <fullName evidence="9">Glycerokinase</fullName>
        <shortName evidence="9">GK</shortName>
    </alternativeName>
</protein>
<keyword evidence="4 9" id="KW-0547">Nucleotide-binding</keyword>
<evidence type="ECO:0000256" key="5">
    <source>
        <dbReference type="ARBA" id="ARBA00022777"/>
    </source>
</evidence>
<gene>
    <name evidence="9 14" type="primary">glpK</name>
    <name evidence="13" type="ORF">CNO13_03070</name>
    <name evidence="14" type="ORF">EZU67_03070</name>
</gene>
<dbReference type="RefSeq" id="WP_025443888.1">
    <property type="nucleotide sequence ID" value="NZ_AP024371.1"/>
</dbReference>
<comment type="function">
    <text evidence="9">Key enzyme in the regulation of glycerol uptake and metabolism. Catalyzes the phosphorylation of glycerol to yield sn-glycerol 3-phosphate.</text>
</comment>
<evidence type="ECO:0000313" key="15">
    <source>
        <dbReference type="Proteomes" id="UP000230633"/>
    </source>
</evidence>
<keyword evidence="5 9" id="KW-0418">Kinase</keyword>
<evidence type="ECO:0000259" key="12">
    <source>
        <dbReference type="Pfam" id="PF02782"/>
    </source>
</evidence>
<evidence type="ECO:0000256" key="8">
    <source>
        <dbReference type="ARBA" id="ARBA00052101"/>
    </source>
</evidence>
<evidence type="ECO:0000256" key="4">
    <source>
        <dbReference type="ARBA" id="ARBA00022741"/>
    </source>
</evidence>
<organism evidence="14 16">
    <name type="scientific">Borrelia miyamotoi</name>
    <dbReference type="NCBI Taxonomy" id="47466"/>
    <lineage>
        <taxon>Bacteria</taxon>
        <taxon>Pseudomonadati</taxon>
        <taxon>Spirochaetota</taxon>
        <taxon>Spirochaetia</taxon>
        <taxon>Spirochaetales</taxon>
        <taxon>Borreliaceae</taxon>
        <taxon>Borrelia</taxon>
    </lineage>
</organism>
<reference evidence="14" key="2">
    <citation type="submission" date="2022-12" db="EMBL/GenBank/DDBJ databases">
        <title>Whole genome sequencing of Borrelia miyamotoi strains isolated at the Russian territory.</title>
        <authorList>
            <person name="Kuleshov K.V."/>
            <person name="Platonov A.E."/>
            <person name="Goptar I.A."/>
            <person name="Shipulin G.A."/>
            <person name="Markelov M.L."/>
            <person name="Koetsveld J."/>
            <person name="Kolyasnikova N.M."/>
            <person name="Sarksyan D.S."/>
            <person name="Toporkova M.G."/>
            <person name="Hovius J.W."/>
        </authorList>
    </citation>
    <scope>NUCLEOTIDE SEQUENCE</scope>
    <source>
        <strain evidence="14">Yekat-76</strain>
    </source>
</reference>
<feature type="binding site" evidence="9">
    <location>
        <position position="413"/>
    </location>
    <ligand>
        <name>ADP</name>
        <dbReference type="ChEBI" id="CHEBI:456216"/>
    </ligand>
</feature>
<dbReference type="InterPro" id="IPR018483">
    <property type="entry name" value="Carb_kinase_FGGY_CS"/>
</dbReference>
<keyword evidence="3 9" id="KW-0808">Transferase</keyword>
<feature type="binding site" evidence="9">
    <location>
        <position position="11"/>
    </location>
    <ligand>
        <name>ATP</name>
        <dbReference type="ChEBI" id="CHEBI:30616"/>
    </ligand>
</feature>
<evidence type="ECO:0000256" key="10">
    <source>
        <dbReference type="RuleBase" id="RU003733"/>
    </source>
</evidence>
<dbReference type="GO" id="GO:0005524">
    <property type="term" value="F:ATP binding"/>
    <property type="evidence" value="ECO:0007669"/>
    <property type="project" value="UniProtKB-UniRule"/>
</dbReference>
<dbReference type="Proteomes" id="UP000291995">
    <property type="component" value="Chromosome"/>
</dbReference>
<evidence type="ECO:0000256" key="3">
    <source>
        <dbReference type="ARBA" id="ARBA00022679"/>
    </source>
</evidence>
<feature type="binding site" evidence="9">
    <location>
        <position position="81"/>
    </location>
    <ligand>
        <name>sn-glycerol 3-phosphate</name>
        <dbReference type="ChEBI" id="CHEBI:57597"/>
    </ligand>
</feature>
<dbReference type="Pfam" id="PF02782">
    <property type="entry name" value="FGGY_C"/>
    <property type="match status" value="1"/>
</dbReference>
<evidence type="ECO:0000256" key="7">
    <source>
        <dbReference type="ARBA" id="ARBA00022840"/>
    </source>
</evidence>
<feature type="binding site" evidence="9">
    <location>
        <position position="307"/>
    </location>
    <ligand>
        <name>ADP</name>
        <dbReference type="ChEBI" id="CHEBI:456216"/>
    </ligand>
</feature>
<dbReference type="GO" id="GO:0006072">
    <property type="term" value="P:glycerol-3-phosphate metabolic process"/>
    <property type="evidence" value="ECO:0007669"/>
    <property type="project" value="InterPro"/>
</dbReference>
<evidence type="ECO:0000259" key="11">
    <source>
        <dbReference type="Pfam" id="PF00370"/>
    </source>
</evidence>
<proteinExistence type="inferred from homology"/>
<dbReference type="FunFam" id="3.30.420.40:FF:000007">
    <property type="entry name" value="Glycerol kinase"/>
    <property type="match status" value="1"/>
</dbReference>
<feature type="binding site" evidence="9">
    <location>
        <position position="15"/>
    </location>
    <ligand>
        <name>ADP</name>
        <dbReference type="ChEBI" id="CHEBI:456216"/>
    </ligand>
</feature>
<accession>A0AAP9CFW8</accession>
<dbReference type="GO" id="GO:0005829">
    <property type="term" value="C:cytosol"/>
    <property type="evidence" value="ECO:0007669"/>
    <property type="project" value="TreeGrafter"/>
</dbReference>
<dbReference type="PROSITE" id="PS00445">
    <property type="entry name" value="FGGY_KINASES_2"/>
    <property type="match status" value="1"/>
</dbReference>
<sequence length="496" mass="55146">MKYILSIDQGTTSSRAIIFDKNANIKGFAQKEFTQIYPHPSWVEHNPNEIWSSQLGVIAEALANARTFPNEIATIGITNQRETTIIWNKNTGNPIYNAIVWQDRRTAQLCYELKAKGKDKIILQKTGLVLDAYFSGTKIKWILDNVAGAREHSEKGELCFGTIDSWIVWNLTKGKLHITDYSNASRTLLFNIKSLEWDEEILQILDIPKSILPTVKQSSEVYGKTDASILGTEITISGIAGDQFAATFGQACLQKGMAKNTYGTGCFVTVNIGQEPIINEQEILTSIAWGKQNTITYVFEGSVFIGGAVIQWLRDNLELFRKSSDSEALAASVSDNGGIYFVPAFVGLGTPHWDPYARGMIIGITRSSTKEHIIRAALESIALQSFDVLTAMKNSIQGFEIKELRVDGGASTNNLLMQFQADILQCNVVRPKITETTALGSAYLAGLAIGYWASAKEITSLWKSDKIFEPSMEKSKREDLIYNWNKAIERAKAWIQ</sequence>
<dbReference type="PIRSF" id="PIRSF000538">
    <property type="entry name" value="GlpK"/>
    <property type="match status" value="1"/>
</dbReference>
<comment type="pathway">
    <text evidence="1 9">Polyol metabolism; glycerol degradation via glycerol kinase pathway; sn-glycerol 3-phosphate from glycerol: step 1/1.</text>
</comment>
<feature type="binding site" evidence="9">
    <location>
        <position position="82"/>
    </location>
    <ligand>
        <name>sn-glycerol 3-phosphate</name>
        <dbReference type="ChEBI" id="CHEBI:57597"/>
    </ligand>
</feature>
<feature type="domain" description="Carbohydrate kinase FGGY C-terminal" evidence="12">
    <location>
        <begin position="259"/>
        <end position="448"/>
    </location>
</feature>
<feature type="binding site" evidence="9">
    <location>
        <position position="242"/>
    </location>
    <ligand>
        <name>glycerol</name>
        <dbReference type="ChEBI" id="CHEBI:17754"/>
    </ligand>
</feature>
<dbReference type="GO" id="GO:0004370">
    <property type="term" value="F:glycerol kinase activity"/>
    <property type="evidence" value="ECO:0007669"/>
    <property type="project" value="UniProtKB-UniRule"/>
</dbReference>
<reference evidence="16" key="1">
    <citation type="submission" date="2019-03" db="EMBL/GenBank/DDBJ databases">
        <title>Whole genome sequencing of Borrelia miyamotoi strains isolated at the Russian territory.</title>
        <authorList>
            <person name="Kuleshov K.V."/>
            <person name="Platonov A.E."/>
            <person name="Goptar I.A."/>
            <person name="Shipulin G.A."/>
            <person name="Markelov M.L."/>
            <person name="Koetsveld J."/>
            <person name="Kolyasnikova N.M."/>
            <person name="Sarksyan D.S."/>
            <person name="Toporkova M.G."/>
            <person name="Hovius J.W."/>
        </authorList>
    </citation>
    <scope>NUCLEOTIDE SEQUENCE [LARGE SCALE GENOMIC DNA]</scope>
    <source>
        <strain evidence="13 15">Yekat-1</strain>
        <strain evidence="16">Yekat-76</strain>
    </source>
</reference>
<dbReference type="EMBL" id="CP024333">
    <property type="protein sequence ID" value="ATQ16143.1"/>
    <property type="molecule type" value="Genomic_DNA"/>
</dbReference>
<dbReference type="InterPro" id="IPR000577">
    <property type="entry name" value="Carb_kinase_FGGY"/>
</dbReference>
<dbReference type="InterPro" id="IPR018485">
    <property type="entry name" value="FGGY_C"/>
</dbReference>
<dbReference type="HAMAP" id="MF_00186">
    <property type="entry name" value="Glycerol_kin"/>
    <property type="match status" value="1"/>
</dbReference>
<dbReference type="NCBIfam" id="NF000756">
    <property type="entry name" value="PRK00047.1"/>
    <property type="match status" value="1"/>
</dbReference>
<dbReference type="EC" id="2.7.1.30" evidence="9"/>
<dbReference type="PANTHER" id="PTHR10196:SF69">
    <property type="entry name" value="GLYCEROL KINASE"/>
    <property type="match status" value="1"/>
</dbReference>
<evidence type="ECO:0000256" key="9">
    <source>
        <dbReference type="HAMAP-Rule" id="MF_00186"/>
    </source>
</evidence>
<dbReference type="Pfam" id="PF00370">
    <property type="entry name" value="FGGY_N"/>
    <property type="match status" value="1"/>
</dbReference>
<comment type="activity regulation">
    <text evidence="9">Inhibited by fructose 1,6-bisphosphate (FBP).</text>
</comment>
<evidence type="ECO:0000256" key="1">
    <source>
        <dbReference type="ARBA" id="ARBA00005190"/>
    </source>
</evidence>
<dbReference type="InterPro" id="IPR018484">
    <property type="entry name" value="FGGY_N"/>
</dbReference>
<feature type="binding site" evidence="9">
    <location>
        <position position="13"/>
    </location>
    <ligand>
        <name>ATP</name>
        <dbReference type="ChEBI" id="CHEBI:30616"/>
    </ligand>
</feature>
<feature type="binding site" evidence="9">
    <location>
        <position position="81"/>
    </location>
    <ligand>
        <name>glycerol</name>
        <dbReference type="ChEBI" id="CHEBI:17754"/>
    </ligand>
</feature>
<feature type="binding site" evidence="9">
    <location>
        <position position="311"/>
    </location>
    <ligand>
        <name>ATP</name>
        <dbReference type="ChEBI" id="CHEBI:30616"/>
    </ligand>
</feature>
<feature type="binding site" evidence="9">
    <location>
        <position position="11"/>
    </location>
    <ligand>
        <name>ADP</name>
        <dbReference type="ChEBI" id="CHEBI:456216"/>
    </ligand>
</feature>
<dbReference type="PROSITE" id="PS00933">
    <property type="entry name" value="FGGY_KINASES_1"/>
    <property type="match status" value="1"/>
</dbReference>
<feature type="binding site" evidence="9">
    <location>
        <position position="243"/>
    </location>
    <ligand>
        <name>glycerol</name>
        <dbReference type="ChEBI" id="CHEBI:17754"/>
    </ligand>
</feature>
<feature type="binding site" evidence="9">
    <location>
        <position position="409"/>
    </location>
    <ligand>
        <name>ATP</name>
        <dbReference type="ChEBI" id="CHEBI:30616"/>
    </ligand>
</feature>
<dbReference type="FunFam" id="3.30.420.40:FF:000008">
    <property type="entry name" value="Glycerol kinase"/>
    <property type="match status" value="1"/>
</dbReference>